<keyword evidence="4" id="KW-0547">Nucleotide-binding</keyword>
<dbReference type="eggNOG" id="COG2361">
    <property type="taxonomic scope" value="Bacteria"/>
</dbReference>
<evidence type="ECO:0000256" key="3">
    <source>
        <dbReference type="ARBA" id="ARBA00022722"/>
    </source>
</evidence>
<reference evidence="6 7" key="1">
    <citation type="submission" date="2014-09" db="EMBL/GenBank/DDBJ databases">
        <title>Using Illumina technology Improving SMRT sequencing Genome Assembly by RASTools.</title>
        <authorList>
            <person name="Zhou Y."/>
            <person name="Ma T."/>
            <person name="Liu T."/>
        </authorList>
    </citation>
    <scope>NUCLEOTIDE SEQUENCE [LARGE SCALE GENOMIC DNA]</scope>
    <source>
        <strain evidence="6 7">ATCC 55669</strain>
    </source>
</reference>
<dbReference type="HOGENOM" id="CLU_142825_3_2_5"/>
<keyword evidence="1" id="KW-0597">Phosphoprotein</keyword>
<keyword evidence="7" id="KW-1185">Reference proteome</keyword>
<dbReference type="PANTHER" id="PTHR34139:SF1">
    <property type="entry name" value="RNASE MJ1380-RELATED"/>
    <property type="match status" value="1"/>
</dbReference>
<dbReference type="GO" id="GO:0004540">
    <property type="term" value="F:RNA nuclease activity"/>
    <property type="evidence" value="ECO:0007669"/>
    <property type="project" value="InterPro"/>
</dbReference>
<dbReference type="Proteomes" id="UP000033200">
    <property type="component" value="Chromosome"/>
</dbReference>
<dbReference type="InterPro" id="IPR008201">
    <property type="entry name" value="HepT-like"/>
</dbReference>
<evidence type="ECO:0000256" key="5">
    <source>
        <dbReference type="ARBA" id="ARBA00022801"/>
    </source>
</evidence>
<gene>
    <name evidence="6" type="ORF">MC45_09550</name>
</gene>
<dbReference type="KEGG" id="stax:MC45_09550"/>
<keyword evidence="3" id="KW-0540">Nuclease</keyword>
<keyword evidence="5" id="KW-0378">Hydrolase</keyword>
<evidence type="ECO:0000313" key="7">
    <source>
        <dbReference type="Proteomes" id="UP000033200"/>
    </source>
</evidence>
<dbReference type="InterPro" id="IPR051813">
    <property type="entry name" value="HepT_RNase_toxin"/>
</dbReference>
<name>A0A097EG87_9SPHN</name>
<dbReference type="RefSeq" id="WP_038662314.1">
    <property type="nucleotide sequence ID" value="NZ_CP009571.1"/>
</dbReference>
<dbReference type="Pfam" id="PF01934">
    <property type="entry name" value="HepT-like"/>
    <property type="match status" value="1"/>
</dbReference>
<organism evidence="6 7">
    <name type="scientific">Sphingomonas taxi</name>
    <dbReference type="NCBI Taxonomy" id="1549858"/>
    <lineage>
        <taxon>Bacteria</taxon>
        <taxon>Pseudomonadati</taxon>
        <taxon>Pseudomonadota</taxon>
        <taxon>Alphaproteobacteria</taxon>
        <taxon>Sphingomonadales</taxon>
        <taxon>Sphingomonadaceae</taxon>
        <taxon>Sphingomonas</taxon>
    </lineage>
</organism>
<evidence type="ECO:0000256" key="1">
    <source>
        <dbReference type="ARBA" id="ARBA00022553"/>
    </source>
</evidence>
<dbReference type="GO" id="GO:0000166">
    <property type="term" value="F:nucleotide binding"/>
    <property type="evidence" value="ECO:0007669"/>
    <property type="project" value="UniProtKB-KW"/>
</dbReference>
<evidence type="ECO:0000256" key="2">
    <source>
        <dbReference type="ARBA" id="ARBA00022649"/>
    </source>
</evidence>
<accession>A0A097EG87</accession>
<dbReference type="GO" id="GO:0016787">
    <property type="term" value="F:hydrolase activity"/>
    <property type="evidence" value="ECO:0007669"/>
    <property type="project" value="UniProtKB-KW"/>
</dbReference>
<dbReference type="GO" id="GO:0110001">
    <property type="term" value="C:toxin-antitoxin complex"/>
    <property type="evidence" value="ECO:0007669"/>
    <property type="project" value="InterPro"/>
</dbReference>
<dbReference type="AlphaFoldDB" id="A0A097EG87"/>
<keyword evidence="2" id="KW-1277">Toxin-antitoxin system</keyword>
<protein>
    <recommendedName>
        <fullName evidence="8">DUF86 domain-containing protein</fullName>
    </recommendedName>
</protein>
<proteinExistence type="predicted"/>
<dbReference type="EMBL" id="CP009571">
    <property type="protein sequence ID" value="AIT06571.1"/>
    <property type="molecule type" value="Genomic_DNA"/>
</dbReference>
<dbReference type="PANTHER" id="PTHR34139">
    <property type="entry name" value="UPF0331 PROTEIN MJ0127"/>
    <property type="match status" value="1"/>
</dbReference>
<evidence type="ECO:0000313" key="6">
    <source>
        <dbReference type="EMBL" id="AIT06571.1"/>
    </source>
</evidence>
<sequence length="113" mass="12828">MSFDRIESRLHHIVDNADRISVYLDGYDYDRFRADQLVADAVERCIERISEAVVQIGAQAVAALALPVPFNDVRSLGNRLRHEYSRIDAQVIYDTARTDIPALRDAAQRALEN</sequence>
<evidence type="ECO:0008006" key="8">
    <source>
        <dbReference type="Google" id="ProtNLM"/>
    </source>
</evidence>
<dbReference type="STRING" id="1549858.MC45_09550"/>
<evidence type="ECO:0000256" key="4">
    <source>
        <dbReference type="ARBA" id="ARBA00022741"/>
    </source>
</evidence>